<dbReference type="NCBIfam" id="TIGR04183">
    <property type="entry name" value="Por_Secre_tail"/>
    <property type="match status" value="1"/>
</dbReference>
<evidence type="ECO:0000256" key="2">
    <source>
        <dbReference type="ARBA" id="ARBA00022737"/>
    </source>
</evidence>
<dbReference type="Pfam" id="PF18962">
    <property type="entry name" value="Por_Secre_tail"/>
    <property type="match status" value="1"/>
</dbReference>
<evidence type="ECO:0000313" key="4">
    <source>
        <dbReference type="EMBL" id="MDO5988543.1"/>
    </source>
</evidence>
<dbReference type="InterPro" id="IPR032179">
    <property type="entry name" value="Cry22Aa_Ig-like"/>
</dbReference>
<proteinExistence type="predicted"/>
<keyword evidence="1" id="KW-0732">Signal</keyword>
<evidence type="ECO:0000259" key="3">
    <source>
        <dbReference type="PROSITE" id="PS50825"/>
    </source>
</evidence>
<evidence type="ECO:0000313" key="5">
    <source>
        <dbReference type="Proteomes" id="UP001176891"/>
    </source>
</evidence>
<dbReference type="EMBL" id="JAUOEM010000004">
    <property type="protein sequence ID" value="MDO5988543.1"/>
    <property type="molecule type" value="Genomic_DNA"/>
</dbReference>
<feature type="domain" description="HYR" evidence="3">
    <location>
        <begin position="429"/>
        <end position="511"/>
    </location>
</feature>
<dbReference type="Pfam" id="PF16403">
    <property type="entry name" value="Bact_surface_Ig-like"/>
    <property type="match status" value="1"/>
</dbReference>
<dbReference type="RefSeq" id="WP_303283155.1">
    <property type="nucleotide sequence ID" value="NZ_BAABCZ010000009.1"/>
</dbReference>
<dbReference type="PROSITE" id="PS50825">
    <property type="entry name" value="HYR"/>
    <property type="match status" value="1"/>
</dbReference>
<keyword evidence="2" id="KW-0677">Repeat</keyword>
<dbReference type="Proteomes" id="UP001176891">
    <property type="component" value="Unassembled WGS sequence"/>
</dbReference>
<dbReference type="PANTHER" id="PTHR24273:SF32">
    <property type="entry name" value="HYALIN"/>
    <property type="match status" value="1"/>
</dbReference>
<comment type="caution">
    <text evidence="4">The sequence shown here is derived from an EMBL/GenBank/DDBJ whole genome shotgun (WGS) entry which is preliminary data.</text>
</comment>
<dbReference type="InterPro" id="IPR003410">
    <property type="entry name" value="HYR_dom"/>
</dbReference>
<organism evidence="4 5">
    <name type="scientific">Flavivirga amylovorans</name>
    <dbReference type="NCBI Taxonomy" id="870486"/>
    <lineage>
        <taxon>Bacteria</taxon>
        <taxon>Pseudomonadati</taxon>
        <taxon>Bacteroidota</taxon>
        <taxon>Flavobacteriia</taxon>
        <taxon>Flavobacteriales</taxon>
        <taxon>Flavobacteriaceae</taxon>
        <taxon>Flavivirga</taxon>
    </lineage>
</organism>
<reference evidence="4" key="1">
    <citation type="submission" date="2023-07" db="EMBL/GenBank/DDBJ databases">
        <title>Two novel species in the genus Flavivirga.</title>
        <authorList>
            <person name="Kwon K."/>
        </authorList>
    </citation>
    <scope>NUCLEOTIDE SEQUENCE</scope>
    <source>
        <strain evidence="4">KACC 14157</strain>
    </source>
</reference>
<dbReference type="Gene3D" id="2.60.40.10">
    <property type="entry name" value="Immunoglobulins"/>
    <property type="match status" value="1"/>
</dbReference>
<evidence type="ECO:0000256" key="1">
    <source>
        <dbReference type="ARBA" id="ARBA00022729"/>
    </source>
</evidence>
<name>A0ABT8X3M4_9FLAO</name>
<accession>A0ABT8X3M4</accession>
<dbReference type="PANTHER" id="PTHR24273">
    <property type="entry name" value="FI04643P-RELATED"/>
    <property type="match status" value="1"/>
</dbReference>
<dbReference type="InterPro" id="IPR013783">
    <property type="entry name" value="Ig-like_fold"/>
</dbReference>
<keyword evidence="5" id="KW-1185">Reference proteome</keyword>
<dbReference type="InterPro" id="IPR026444">
    <property type="entry name" value="Secre_tail"/>
</dbReference>
<sequence length="1020" mass="108402">MKQFYPKTKIASFEHFTLFIILFLFFQIKTNAQCDPGEDTTAPVFGNAGDGTMVNPFKNLLQSTVGGVSSGTYYFNFNGSTFQGVLDNDTDGGGWLMILNYVHLAGDNTALTVRNTDLPLLGSSTVGDNEAGTVNWGHMGNALAASIDFEEVRFYGETTGHNRIINFKTSYTNILTYLKTGLGNFAGINNAINFTALPGHTANIPAQAINVFSSQGDNALTEFPFWRSGQFHWGIRGGGVTGNRWEVDDNAVNTQSTIHRVWVRGDLSPSATPTLSATLDNTGNVSVSPTDFGFTLTDNCSAEANINLSLSQTDFTCADVGDNIIQFTATDEQNNSVAIDVTVTIVESPPIINTPPPAPFLNIELDSNGEVTLDLATLNTTVSDDCGIVSTTISKTEFNCSDTGFNTVNISVTDVNGNVTNAGVFFNLVDPVPPVIQCVAPFSVELDETGSVTLDPNSLLESFTDNCSSGGVTLDKSVFTCADIGDNLVTLTAVDSGGNEATCTTTVTVTVPLCPGNLTLQAETDACGVTYNYPCASNITAGPASGTFLPVGSTTTFTYDTLDNTGATVSCNYDVTVVDEEGPTFITQDQTLVLDAAGTASLIANDLLGPDPLASGYTLDTTVTIDRVDISSTGTEVTLEDDEVSAALPIGFSFGFYGNFYTEFYISSNGFITFSDEGDDGCCGWDALPNTSPPNNLIAFDMTDMNPEDGGIIRYTTIGTAPNRIAIIDFDEVHYYDTTPDGTTTQIKLFESTNRIEIHGTSTFDSGNDKIQGIENIDGTAAIIVPGRNAAQWSTTNDVVTFVPMSGILDVCGVDTLVASQTDFDCTHLGANIVTLTATDVNGNVSMKNATVTITTTDTTAPVITLTGGNPQEIIQGDSYVELGATTDDGSIVVINDAAVNTNQVGSYSVTYNASDSSCNDAVDVVRTVNVVASLSLEDSIFARGIRVYPNPANEIIIIRSEQSIMDQIKIVDISGRVIKKTTNEVGVIYQMDLSNISKGVYFLQIISEGNQAVKRIIKE</sequence>
<protein>
    <submittedName>
        <fullName evidence="4">T9SS type A sorting domain-containing protein</fullName>
    </submittedName>
</protein>
<gene>
    <name evidence="4" type="ORF">Q4Q39_14110</name>
</gene>